<keyword evidence="10" id="KW-1185">Reference proteome</keyword>
<dbReference type="InterPro" id="IPR035906">
    <property type="entry name" value="MetI-like_sf"/>
</dbReference>
<feature type="transmembrane region" description="Helical" evidence="7">
    <location>
        <begin position="149"/>
        <end position="169"/>
    </location>
</feature>
<feature type="transmembrane region" description="Helical" evidence="7">
    <location>
        <begin position="248"/>
        <end position="269"/>
    </location>
</feature>
<dbReference type="EMBL" id="CP048286">
    <property type="protein sequence ID" value="QHW31924.1"/>
    <property type="molecule type" value="Genomic_DNA"/>
</dbReference>
<dbReference type="InterPro" id="IPR000515">
    <property type="entry name" value="MetI-like"/>
</dbReference>
<evidence type="ECO:0000256" key="2">
    <source>
        <dbReference type="ARBA" id="ARBA00022448"/>
    </source>
</evidence>
<evidence type="ECO:0000256" key="4">
    <source>
        <dbReference type="ARBA" id="ARBA00022692"/>
    </source>
</evidence>
<dbReference type="PROSITE" id="PS50928">
    <property type="entry name" value="ABC_TM1"/>
    <property type="match status" value="1"/>
</dbReference>
<evidence type="ECO:0000256" key="5">
    <source>
        <dbReference type="ARBA" id="ARBA00022989"/>
    </source>
</evidence>
<feature type="transmembrane region" description="Helical" evidence="7">
    <location>
        <begin position="20"/>
        <end position="39"/>
    </location>
</feature>
<name>A0A6C0P0A9_9BACL</name>
<dbReference type="PANTHER" id="PTHR43744">
    <property type="entry name" value="ABC TRANSPORTER PERMEASE PROTEIN MG189-RELATED-RELATED"/>
    <property type="match status" value="1"/>
</dbReference>
<evidence type="ECO:0000259" key="8">
    <source>
        <dbReference type="PROSITE" id="PS50928"/>
    </source>
</evidence>
<keyword evidence="3" id="KW-1003">Cell membrane</keyword>
<feature type="transmembrane region" description="Helical" evidence="7">
    <location>
        <begin position="113"/>
        <end position="137"/>
    </location>
</feature>
<dbReference type="Proteomes" id="UP000479114">
    <property type="component" value="Chromosome"/>
</dbReference>
<evidence type="ECO:0000313" key="10">
    <source>
        <dbReference type="Proteomes" id="UP000479114"/>
    </source>
</evidence>
<dbReference type="Gene3D" id="1.10.3720.10">
    <property type="entry name" value="MetI-like"/>
    <property type="match status" value="1"/>
</dbReference>
<proteinExistence type="inferred from homology"/>
<keyword evidence="2 7" id="KW-0813">Transport</keyword>
<dbReference type="KEGG" id="prz:GZH47_14590"/>
<evidence type="ECO:0000256" key="6">
    <source>
        <dbReference type="ARBA" id="ARBA00023136"/>
    </source>
</evidence>
<feature type="domain" description="ABC transmembrane type-1" evidence="8">
    <location>
        <begin position="78"/>
        <end position="269"/>
    </location>
</feature>
<evidence type="ECO:0000256" key="7">
    <source>
        <dbReference type="RuleBase" id="RU363032"/>
    </source>
</evidence>
<keyword evidence="4 7" id="KW-0812">Transmembrane</keyword>
<protein>
    <submittedName>
        <fullName evidence="9">Carbohydrate ABC transporter permease</fullName>
    </submittedName>
</protein>
<dbReference type="PANTHER" id="PTHR43744:SF12">
    <property type="entry name" value="ABC TRANSPORTER PERMEASE PROTEIN MG189-RELATED"/>
    <property type="match status" value="1"/>
</dbReference>
<reference evidence="9 10" key="1">
    <citation type="submission" date="2020-02" db="EMBL/GenBank/DDBJ databases">
        <title>Paenibacillus sp. nov., isolated from rhizosphere soil of tomato.</title>
        <authorList>
            <person name="Weon H.-Y."/>
            <person name="Lee S.A."/>
        </authorList>
    </citation>
    <scope>NUCLEOTIDE SEQUENCE [LARGE SCALE GENOMIC DNA]</scope>
    <source>
        <strain evidence="9 10">14171R-81</strain>
    </source>
</reference>
<feature type="transmembrane region" description="Helical" evidence="7">
    <location>
        <begin position="190"/>
        <end position="211"/>
    </location>
</feature>
<keyword evidence="6 7" id="KW-0472">Membrane</keyword>
<feature type="transmembrane region" description="Helical" evidence="7">
    <location>
        <begin position="82"/>
        <end position="101"/>
    </location>
</feature>
<dbReference type="GO" id="GO:0005886">
    <property type="term" value="C:plasma membrane"/>
    <property type="evidence" value="ECO:0007669"/>
    <property type="project" value="UniProtKB-SubCell"/>
</dbReference>
<gene>
    <name evidence="9" type="ORF">GZH47_14590</name>
</gene>
<evidence type="ECO:0000256" key="1">
    <source>
        <dbReference type="ARBA" id="ARBA00004651"/>
    </source>
</evidence>
<evidence type="ECO:0000313" key="9">
    <source>
        <dbReference type="EMBL" id="QHW31924.1"/>
    </source>
</evidence>
<dbReference type="SUPFAM" id="SSF161098">
    <property type="entry name" value="MetI-like"/>
    <property type="match status" value="1"/>
</dbReference>
<keyword evidence="5 7" id="KW-1133">Transmembrane helix</keyword>
<dbReference type="GO" id="GO:0055085">
    <property type="term" value="P:transmembrane transport"/>
    <property type="evidence" value="ECO:0007669"/>
    <property type="project" value="InterPro"/>
</dbReference>
<dbReference type="RefSeq" id="WP_162640730.1">
    <property type="nucleotide sequence ID" value="NZ_CP048286.1"/>
</dbReference>
<dbReference type="AlphaFoldDB" id="A0A6C0P0A9"/>
<evidence type="ECO:0000256" key="3">
    <source>
        <dbReference type="ARBA" id="ARBA00022475"/>
    </source>
</evidence>
<dbReference type="Pfam" id="PF00528">
    <property type="entry name" value="BPD_transp_1"/>
    <property type="match status" value="1"/>
</dbReference>
<accession>A0A6C0P0A9</accession>
<comment type="subcellular location">
    <subcellularLocation>
        <location evidence="1 7">Cell membrane</location>
        <topology evidence="1 7">Multi-pass membrane protein</topology>
    </subcellularLocation>
</comment>
<comment type="similarity">
    <text evidence="7">Belongs to the binding-protein-dependent transport system permease family.</text>
</comment>
<organism evidence="9 10">
    <name type="scientific">Paenibacillus rhizovicinus</name>
    <dbReference type="NCBI Taxonomy" id="2704463"/>
    <lineage>
        <taxon>Bacteria</taxon>
        <taxon>Bacillati</taxon>
        <taxon>Bacillota</taxon>
        <taxon>Bacilli</taxon>
        <taxon>Bacillales</taxon>
        <taxon>Paenibacillaceae</taxon>
        <taxon>Paenibacillus</taxon>
    </lineage>
</organism>
<dbReference type="CDD" id="cd06261">
    <property type="entry name" value="TM_PBP2"/>
    <property type="match status" value="1"/>
</dbReference>
<sequence length="284" mass="31680">MSSYVAGSKRKRTKRAIVQYSLLVLLSITTLLPLIWMLSTSLKSGDVIFEIPPKFLPDGFHWENYSRAVSEIEFATLFKNSLTITFFNLLSNVFVSALVAYGFARFQFPGKSIWFLLVLSTIMLPGEVTMIPVFIGFSKIGWTNTFKPLIIPGFLGGAPVFIFLLRQFFMSIPKELDESAVLDGASSFKIFYRIFLPLSIPALVTIGIFSFQGSWNDLLGPLIYLNDTNKFTLPLGLAMFQGVMKVEWGPLMAGSILVLLPVLVIFFLAQKQFVEGVKLSGIKG</sequence>